<keyword evidence="2" id="KW-1185">Reference proteome</keyword>
<name>A0A840HUV4_9SPHN</name>
<organism evidence="1 2">
    <name type="scientific">Rhizorhapis suberifaciens</name>
    <name type="common">corky root of lettuce</name>
    <dbReference type="NCBI Taxonomy" id="13656"/>
    <lineage>
        <taxon>Bacteria</taxon>
        <taxon>Pseudomonadati</taxon>
        <taxon>Pseudomonadota</taxon>
        <taxon>Alphaproteobacteria</taxon>
        <taxon>Sphingomonadales</taxon>
        <taxon>Sphingomonadaceae</taxon>
        <taxon>Rhizorhapis</taxon>
    </lineage>
</organism>
<protein>
    <submittedName>
        <fullName evidence="1">Uncharacterized protein</fullName>
    </submittedName>
</protein>
<dbReference type="EMBL" id="JACHOV010000007">
    <property type="protein sequence ID" value="MBB4641733.1"/>
    <property type="molecule type" value="Genomic_DNA"/>
</dbReference>
<dbReference type="AlphaFoldDB" id="A0A840HUV4"/>
<sequence>MLLSALSFIAFAAAQPADMMVKTRDEYAACLRKVMVDELDKKTDPAAFDKALKPACDKQEAAFRSAVITADKADKMSDADAQEDAQFQVDDYLDKFQSSYRDYLESNTRPG</sequence>
<accession>A0A840HUV4</accession>
<dbReference type="Proteomes" id="UP000575068">
    <property type="component" value="Unassembled WGS sequence"/>
</dbReference>
<evidence type="ECO:0000313" key="1">
    <source>
        <dbReference type="EMBL" id="MBB4641733.1"/>
    </source>
</evidence>
<comment type="caution">
    <text evidence="1">The sequence shown here is derived from an EMBL/GenBank/DDBJ whole genome shotgun (WGS) entry which is preliminary data.</text>
</comment>
<evidence type="ECO:0000313" key="2">
    <source>
        <dbReference type="Proteomes" id="UP000575068"/>
    </source>
</evidence>
<reference evidence="1 2" key="1">
    <citation type="submission" date="2020-08" db="EMBL/GenBank/DDBJ databases">
        <title>Genomic Encyclopedia of Type Strains, Phase IV (KMG-IV): sequencing the most valuable type-strain genomes for metagenomic binning, comparative biology and taxonomic classification.</title>
        <authorList>
            <person name="Goeker M."/>
        </authorList>
    </citation>
    <scope>NUCLEOTIDE SEQUENCE [LARGE SCALE GENOMIC DNA]</scope>
    <source>
        <strain evidence="1 2">DSM 7465</strain>
    </source>
</reference>
<proteinExistence type="predicted"/>
<dbReference type="RefSeq" id="WP_184475527.1">
    <property type="nucleotide sequence ID" value="NZ_JACHOV010000007.1"/>
</dbReference>
<gene>
    <name evidence="1" type="ORF">HNQ99_002046</name>
</gene>